<evidence type="ECO:0000313" key="2">
    <source>
        <dbReference type="EMBL" id="GAI99977.1"/>
    </source>
</evidence>
<feature type="transmembrane region" description="Helical" evidence="1">
    <location>
        <begin position="15"/>
        <end position="33"/>
    </location>
</feature>
<organism evidence="2">
    <name type="scientific">marine sediment metagenome</name>
    <dbReference type="NCBI Taxonomy" id="412755"/>
    <lineage>
        <taxon>unclassified sequences</taxon>
        <taxon>metagenomes</taxon>
        <taxon>ecological metagenomes</taxon>
    </lineage>
</organism>
<keyword evidence="1" id="KW-0812">Transmembrane</keyword>
<accession>X1T3X7</accession>
<evidence type="ECO:0000256" key="1">
    <source>
        <dbReference type="SAM" id="Phobius"/>
    </source>
</evidence>
<keyword evidence="1" id="KW-1133">Transmembrane helix</keyword>
<keyword evidence="1" id="KW-0472">Membrane</keyword>
<sequence length="66" mass="7190">MIQLTALALPSSGKYSAISVMAMGWIIAIPIPVNGYNRSIMRVVLEEHVPDVGFWPIKGLGESYSL</sequence>
<proteinExistence type="predicted"/>
<name>X1T3X7_9ZZZZ</name>
<gene>
    <name evidence="2" type="ORF">S12H4_35594</name>
</gene>
<comment type="caution">
    <text evidence="2">The sequence shown here is derived from an EMBL/GenBank/DDBJ whole genome shotgun (WGS) entry which is preliminary data.</text>
</comment>
<protein>
    <submittedName>
        <fullName evidence="2">Uncharacterized protein</fullName>
    </submittedName>
</protein>
<dbReference type="AlphaFoldDB" id="X1T3X7"/>
<reference evidence="2" key="1">
    <citation type="journal article" date="2014" name="Front. Microbiol.">
        <title>High frequency of phylogenetically diverse reductive dehalogenase-homologous genes in deep subseafloor sedimentary metagenomes.</title>
        <authorList>
            <person name="Kawai M."/>
            <person name="Futagami T."/>
            <person name="Toyoda A."/>
            <person name="Takaki Y."/>
            <person name="Nishi S."/>
            <person name="Hori S."/>
            <person name="Arai W."/>
            <person name="Tsubouchi T."/>
            <person name="Morono Y."/>
            <person name="Uchiyama I."/>
            <person name="Ito T."/>
            <person name="Fujiyama A."/>
            <person name="Inagaki F."/>
            <person name="Takami H."/>
        </authorList>
    </citation>
    <scope>NUCLEOTIDE SEQUENCE</scope>
    <source>
        <strain evidence="2">Expedition CK06-06</strain>
    </source>
</reference>
<dbReference type="EMBL" id="BARW01021155">
    <property type="protein sequence ID" value="GAI99977.1"/>
    <property type="molecule type" value="Genomic_DNA"/>
</dbReference>